<proteinExistence type="predicted"/>
<accession>A0A067TFP2</accession>
<feature type="compositionally biased region" description="Low complexity" evidence="1">
    <location>
        <begin position="86"/>
        <end position="106"/>
    </location>
</feature>
<dbReference type="AlphaFoldDB" id="A0A067TFP2"/>
<feature type="compositionally biased region" description="Low complexity" evidence="1">
    <location>
        <begin position="8"/>
        <end position="26"/>
    </location>
</feature>
<keyword evidence="3" id="KW-1185">Reference proteome</keyword>
<dbReference type="EMBL" id="KL142376">
    <property type="protein sequence ID" value="KDR77803.1"/>
    <property type="molecule type" value="Genomic_DNA"/>
</dbReference>
<reference evidence="3" key="1">
    <citation type="journal article" date="2014" name="Proc. Natl. Acad. Sci. U.S.A.">
        <title>Extensive sampling of basidiomycete genomes demonstrates inadequacy of the white-rot/brown-rot paradigm for wood decay fungi.</title>
        <authorList>
            <person name="Riley R."/>
            <person name="Salamov A.A."/>
            <person name="Brown D.W."/>
            <person name="Nagy L.G."/>
            <person name="Floudas D."/>
            <person name="Held B.W."/>
            <person name="Levasseur A."/>
            <person name="Lombard V."/>
            <person name="Morin E."/>
            <person name="Otillar R."/>
            <person name="Lindquist E.A."/>
            <person name="Sun H."/>
            <person name="LaButti K.M."/>
            <person name="Schmutz J."/>
            <person name="Jabbour D."/>
            <person name="Luo H."/>
            <person name="Baker S.E."/>
            <person name="Pisabarro A.G."/>
            <person name="Walton J.D."/>
            <person name="Blanchette R.A."/>
            <person name="Henrissat B."/>
            <person name="Martin F."/>
            <person name="Cullen D."/>
            <person name="Hibbett D.S."/>
            <person name="Grigoriev I.V."/>
        </authorList>
    </citation>
    <scope>NUCLEOTIDE SEQUENCE [LARGE SCALE GENOMIC DNA]</scope>
    <source>
        <strain evidence="3">CBS 339.88</strain>
    </source>
</reference>
<dbReference type="HOGENOM" id="CLU_1786984_0_0_1"/>
<dbReference type="STRING" id="685588.A0A067TFP2"/>
<feature type="region of interest" description="Disordered" evidence="1">
    <location>
        <begin position="1"/>
        <end position="106"/>
    </location>
</feature>
<dbReference type="Proteomes" id="UP000027222">
    <property type="component" value="Unassembled WGS sequence"/>
</dbReference>
<sequence>MTDPRLGSRSPTSTPSSPTSIHSSSSAIFERDVEPLSPPSPPTHSGDNHNHNHTHTPPPPPAEPTPHPPRQRHRGPRTVRQQSSAPSETPPTRARTSRTRSPSSLPRLCLHRRLLYSIRLVVVRGGAAGLPVRAALGVGAPARWG</sequence>
<feature type="compositionally biased region" description="Pro residues" evidence="1">
    <location>
        <begin position="56"/>
        <end position="68"/>
    </location>
</feature>
<evidence type="ECO:0000256" key="1">
    <source>
        <dbReference type="SAM" id="MobiDB-lite"/>
    </source>
</evidence>
<protein>
    <submittedName>
        <fullName evidence="2">Uncharacterized protein</fullName>
    </submittedName>
</protein>
<evidence type="ECO:0000313" key="3">
    <source>
        <dbReference type="Proteomes" id="UP000027222"/>
    </source>
</evidence>
<organism evidence="2 3">
    <name type="scientific">Galerina marginata (strain CBS 339.88)</name>
    <dbReference type="NCBI Taxonomy" id="685588"/>
    <lineage>
        <taxon>Eukaryota</taxon>
        <taxon>Fungi</taxon>
        <taxon>Dikarya</taxon>
        <taxon>Basidiomycota</taxon>
        <taxon>Agaricomycotina</taxon>
        <taxon>Agaricomycetes</taxon>
        <taxon>Agaricomycetidae</taxon>
        <taxon>Agaricales</taxon>
        <taxon>Agaricineae</taxon>
        <taxon>Strophariaceae</taxon>
        <taxon>Galerina</taxon>
    </lineage>
</organism>
<gene>
    <name evidence="2" type="ORF">GALMADRAFT_245905</name>
</gene>
<evidence type="ECO:0000313" key="2">
    <source>
        <dbReference type="EMBL" id="KDR77803.1"/>
    </source>
</evidence>
<dbReference type="OrthoDB" id="2563900at2759"/>
<name>A0A067TFP2_GALM3</name>